<keyword evidence="7" id="KW-0479">Metal-binding</keyword>
<comment type="similarity">
    <text evidence="4">Belongs to the peptidase M29 family.</text>
</comment>
<evidence type="ECO:0000256" key="5">
    <source>
        <dbReference type="ARBA" id="ARBA00022438"/>
    </source>
</evidence>
<dbReference type="GO" id="GO:0008237">
    <property type="term" value="F:metallopeptidase activity"/>
    <property type="evidence" value="ECO:0007669"/>
    <property type="project" value="UniProtKB-KW"/>
</dbReference>
<dbReference type="SUPFAM" id="SSF144052">
    <property type="entry name" value="Thermophilic metalloprotease-like"/>
    <property type="match status" value="1"/>
</dbReference>
<evidence type="ECO:0000256" key="7">
    <source>
        <dbReference type="ARBA" id="ARBA00022723"/>
    </source>
</evidence>
<protein>
    <submittedName>
        <fullName evidence="10">Aminopeptidase</fullName>
    </submittedName>
</protein>
<comment type="cofactor">
    <cofactor evidence="2">
        <name>Mg(2+)</name>
        <dbReference type="ChEBI" id="CHEBI:18420"/>
    </cofactor>
</comment>
<dbReference type="OrthoDB" id="9803993at2"/>
<dbReference type="GO" id="GO:0006508">
    <property type="term" value="P:proteolysis"/>
    <property type="evidence" value="ECO:0007669"/>
    <property type="project" value="UniProtKB-KW"/>
</dbReference>
<evidence type="ECO:0000256" key="9">
    <source>
        <dbReference type="ARBA" id="ARBA00023049"/>
    </source>
</evidence>
<keyword evidence="9" id="KW-0482">Metalloprotease</keyword>
<keyword evidence="8" id="KW-0378">Hydrolase</keyword>
<dbReference type="AlphaFoldDB" id="A0A4Y8PS60"/>
<dbReference type="GO" id="GO:0046872">
    <property type="term" value="F:metal ion binding"/>
    <property type="evidence" value="ECO:0007669"/>
    <property type="project" value="UniProtKB-KW"/>
</dbReference>
<reference evidence="10 11" key="1">
    <citation type="submission" date="2017-03" db="EMBL/GenBank/DDBJ databases">
        <title>Isolation of Levoglucosan Utilizing Bacteria.</title>
        <authorList>
            <person name="Arya A.S."/>
        </authorList>
    </citation>
    <scope>NUCLEOTIDE SEQUENCE [LARGE SCALE GENOMIC DNA]</scope>
    <source>
        <strain evidence="10 11">MEC069</strain>
    </source>
</reference>
<dbReference type="InterPro" id="IPR000787">
    <property type="entry name" value="Peptidase_M29"/>
</dbReference>
<dbReference type="PANTHER" id="PTHR34448:SF1">
    <property type="entry name" value="BLL6088 PROTEIN"/>
    <property type="match status" value="1"/>
</dbReference>
<evidence type="ECO:0000256" key="2">
    <source>
        <dbReference type="ARBA" id="ARBA00001946"/>
    </source>
</evidence>
<evidence type="ECO:0000256" key="3">
    <source>
        <dbReference type="ARBA" id="ARBA00001947"/>
    </source>
</evidence>
<evidence type="ECO:0000256" key="4">
    <source>
        <dbReference type="ARBA" id="ARBA00008236"/>
    </source>
</evidence>
<gene>
    <name evidence="10" type="ORF">B5M42_22030</name>
</gene>
<comment type="cofactor">
    <cofactor evidence="1">
        <name>Co(2+)</name>
        <dbReference type="ChEBI" id="CHEBI:48828"/>
    </cofactor>
</comment>
<evidence type="ECO:0000256" key="8">
    <source>
        <dbReference type="ARBA" id="ARBA00022801"/>
    </source>
</evidence>
<dbReference type="EMBL" id="MYFO01000043">
    <property type="protein sequence ID" value="TFE83759.1"/>
    <property type="molecule type" value="Genomic_DNA"/>
</dbReference>
<name>A0A4Y8PS60_9BACL</name>
<keyword evidence="6" id="KW-0645">Protease</keyword>
<evidence type="ECO:0000256" key="6">
    <source>
        <dbReference type="ARBA" id="ARBA00022670"/>
    </source>
</evidence>
<dbReference type="Pfam" id="PF02073">
    <property type="entry name" value="Peptidase_M29"/>
    <property type="match status" value="1"/>
</dbReference>
<accession>A0A4Y8PS60</accession>
<dbReference type="PANTHER" id="PTHR34448">
    <property type="entry name" value="AMINOPEPTIDASE"/>
    <property type="match status" value="1"/>
</dbReference>
<dbReference type="Proteomes" id="UP000298246">
    <property type="component" value="Unassembled WGS sequence"/>
</dbReference>
<dbReference type="RefSeq" id="WP_134756827.1">
    <property type="nucleotide sequence ID" value="NZ_MYFO02000009.1"/>
</dbReference>
<dbReference type="InterPro" id="IPR052170">
    <property type="entry name" value="M29_Exopeptidase"/>
</dbReference>
<proteinExistence type="inferred from homology"/>
<comment type="caution">
    <text evidence="10">The sequence shown here is derived from an EMBL/GenBank/DDBJ whole genome shotgun (WGS) entry which is preliminary data.</text>
</comment>
<comment type="cofactor">
    <cofactor evidence="3">
        <name>Zn(2+)</name>
        <dbReference type="ChEBI" id="CHEBI:29105"/>
    </cofactor>
</comment>
<keyword evidence="5 10" id="KW-0031">Aminopeptidase</keyword>
<dbReference type="GO" id="GO:0004177">
    <property type="term" value="F:aminopeptidase activity"/>
    <property type="evidence" value="ECO:0007669"/>
    <property type="project" value="UniProtKB-KW"/>
</dbReference>
<dbReference type="Gene3D" id="3.40.1830.10">
    <property type="entry name" value="Thermophilic metalloprotease (M29)"/>
    <property type="match status" value="1"/>
</dbReference>
<evidence type="ECO:0000256" key="1">
    <source>
        <dbReference type="ARBA" id="ARBA00001941"/>
    </source>
</evidence>
<sequence length="372" mass="42060">MLDPRQTKLADVLVNYSVKAKPGENILIEAFGIDAIFVKELVKKVHAAGAHPFVQLRDHTVLRQLVMEGTEAQIQAWADIDAYQMRKMQGYIGVRGGANINEMSDIPADRMKLYNSIYSRQVHFDIRVKDTRWVVLRYPTPSMAQLAGMSTEAFEAFYFQVCTMDYSKMSRAMDALKALMDRTDRVRLVGPGTDLRFSIKGIGSVKCDGELNIPDGEVYSAPVRDSVNGVISFNTPTPHDGFTFENIRFEFENGKIVQATANDTERINEILDIDEGARYVGEFAIGVNPYIQHPMKDTLFDEKIDGSFHFTPGNCYDDAYNGNRSSLHWDIVNIQRPDYGGGEIWFDDVLIRKDGRFVVPELELLNPEHLKA</sequence>
<keyword evidence="11" id="KW-1185">Reference proteome</keyword>
<dbReference type="InterPro" id="IPR035097">
    <property type="entry name" value="M29_N-terminal"/>
</dbReference>
<evidence type="ECO:0000313" key="11">
    <source>
        <dbReference type="Proteomes" id="UP000298246"/>
    </source>
</evidence>
<organism evidence="10 11">
    <name type="scientific">Paenibacillus athensensis</name>
    <dbReference type="NCBI Taxonomy" id="1967502"/>
    <lineage>
        <taxon>Bacteria</taxon>
        <taxon>Bacillati</taxon>
        <taxon>Bacillota</taxon>
        <taxon>Bacilli</taxon>
        <taxon>Bacillales</taxon>
        <taxon>Paenibacillaceae</taxon>
        <taxon>Paenibacillus</taxon>
    </lineage>
</organism>
<evidence type="ECO:0000313" key="10">
    <source>
        <dbReference type="EMBL" id="TFE83759.1"/>
    </source>
</evidence>